<dbReference type="Proteomes" id="UP001168883">
    <property type="component" value="Unassembled WGS sequence"/>
</dbReference>
<reference evidence="1" key="1">
    <citation type="submission" date="2023-07" db="EMBL/GenBank/DDBJ databases">
        <authorList>
            <person name="Aktuganov G."/>
            <person name="Boyko T."/>
            <person name="Delegan Y."/>
            <person name="Galimzianova N."/>
            <person name="Gilvanova E."/>
            <person name="Korobov V."/>
            <person name="Kuzmina L."/>
            <person name="Melentiev A."/>
            <person name="Milman P."/>
            <person name="Ryabova A."/>
            <person name="Stupak E."/>
            <person name="Yasakov T."/>
            <person name="Zharikova N."/>
            <person name="Zhurenko E."/>
        </authorList>
    </citation>
    <scope>NUCLEOTIDE SEQUENCE</scope>
    <source>
        <strain evidence="1">IB-739</strain>
    </source>
</reference>
<proteinExistence type="predicted"/>
<dbReference type="RefSeq" id="WP_127483670.1">
    <property type="nucleotide sequence ID" value="NZ_JARLKN010000026.1"/>
</dbReference>
<keyword evidence="2" id="KW-1185">Reference proteome</keyword>
<dbReference type="EMBL" id="JAUMKJ010000011">
    <property type="protein sequence ID" value="MDO3677583.1"/>
    <property type="molecule type" value="Genomic_DNA"/>
</dbReference>
<accession>A0ABT8V944</accession>
<organism evidence="1 2">
    <name type="scientific">Paenibacillus ehimensis</name>
    <dbReference type="NCBI Taxonomy" id="79264"/>
    <lineage>
        <taxon>Bacteria</taxon>
        <taxon>Bacillati</taxon>
        <taxon>Bacillota</taxon>
        <taxon>Bacilli</taxon>
        <taxon>Bacillales</taxon>
        <taxon>Paenibacillaceae</taxon>
        <taxon>Paenibacillus</taxon>
    </lineage>
</organism>
<gene>
    <name evidence="1" type="ORF">Q3C12_11285</name>
</gene>
<comment type="caution">
    <text evidence="1">The sequence shown here is derived from an EMBL/GenBank/DDBJ whole genome shotgun (WGS) entry which is preliminary data.</text>
</comment>
<protein>
    <submittedName>
        <fullName evidence="1">Uncharacterized protein</fullName>
    </submittedName>
</protein>
<name>A0ABT8V944_9BACL</name>
<sequence>MTTVQMEELQNSVEKIYTENGLFKKVGPGPSVDTSKAPNNLDSIDAETKVLVLEEGIGYPNIDKRN</sequence>
<evidence type="ECO:0000313" key="2">
    <source>
        <dbReference type="Proteomes" id="UP001168883"/>
    </source>
</evidence>
<evidence type="ECO:0000313" key="1">
    <source>
        <dbReference type="EMBL" id="MDO3677583.1"/>
    </source>
</evidence>